<evidence type="ECO:0000313" key="1">
    <source>
        <dbReference type="EMBL" id="JAD50238.1"/>
    </source>
</evidence>
<accession>A0A0A9AK55</accession>
<dbReference type="EMBL" id="GBRH01247657">
    <property type="protein sequence ID" value="JAD50238.1"/>
    <property type="molecule type" value="Transcribed_RNA"/>
</dbReference>
<organism evidence="1">
    <name type="scientific">Arundo donax</name>
    <name type="common">Giant reed</name>
    <name type="synonym">Donax arundinaceus</name>
    <dbReference type="NCBI Taxonomy" id="35708"/>
    <lineage>
        <taxon>Eukaryota</taxon>
        <taxon>Viridiplantae</taxon>
        <taxon>Streptophyta</taxon>
        <taxon>Embryophyta</taxon>
        <taxon>Tracheophyta</taxon>
        <taxon>Spermatophyta</taxon>
        <taxon>Magnoliopsida</taxon>
        <taxon>Liliopsida</taxon>
        <taxon>Poales</taxon>
        <taxon>Poaceae</taxon>
        <taxon>PACMAD clade</taxon>
        <taxon>Arundinoideae</taxon>
        <taxon>Arundineae</taxon>
        <taxon>Arundo</taxon>
    </lineage>
</organism>
<proteinExistence type="predicted"/>
<protein>
    <submittedName>
        <fullName evidence="1">Uncharacterized protein</fullName>
    </submittedName>
</protein>
<reference evidence="1" key="2">
    <citation type="journal article" date="2015" name="Data Brief">
        <title>Shoot transcriptome of the giant reed, Arundo donax.</title>
        <authorList>
            <person name="Barrero R.A."/>
            <person name="Guerrero F.D."/>
            <person name="Moolhuijzen P."/>
            <person name="Goolsby J.A."/>
            <person name="Tidwell J."/>
            <person name="Bellgard S.E."/>
            <person name="Bellgard M.I."/>
        </authorList>
    </citation>
    <scope>NUCLEOTIDE SEQUENCE</scope>
    <source>
        <tissue evidence="1">Shoot tissue taken approximately 20 cm above the soil surface</tissue>
    </source>
</reference>
<reference evidence="1" key="1">
    <citation type="submission" date="2014-09" db="EMBL/GenBank/DDBJ databases">
        <authorList>
            <person name="Magalhaes I.L.F."/>
            <person name="Oliveira U."/>
            <person name="Santos F.R."/>
            <person name="Vidigal T.H.D.A."/>
            <person name="Brescovit A.D."/>
            <person name="Santos A.J."/>
        </authorList>
    </citation>
    <scope>NUCLEOTIDE SEQUENCE</scope>
    <source>
        <tissue evidence="1">Shoot tissue taken approximately 20 cm above the soil surface</tissue>
    </source>
</reference>
<name>A0A0A9AK55_ARUDO</name>
<dbReference type="AlphaFoldDB" id="A0A0A9AK55"/>
<sequence length="37" mass="4235">MPTAESCCYFRGSTERLGKWSVLIKLVNRQQSFVLEG</sequence>